<reference evidence="4 5" key="1">
    <citation type="submission" date="2017-10" db="EMBL/GenBank/DDBJ databases">
        <title>Sequencing the genomes of 1000 actinobacteria strains.</title>
        <authorList>
            <person name="Klenk H.-P."/>
        </authorList>
    </citation>
    <scope>NUCLEOTIDE SEQUENCE [LARGE SCALE GENOMIC DNA]</scope>
    <source>
        <strain evidence="4 5">DSM 20688</strain>
    </source>
</reference>
<dbReference type="OrthoDB" id="3393679at2"/>
<gene>
    <name evidence="4" type="ORF">ATK06_0205</name>
</gene>
<dbReference type="RefSeq" id="WP_098388689.1">
    <property type="nucleotide sequence ID" value="NZ_LS483404.1"/>
</dbReference>
<organism evidence="4 5">
    <name type="scientific">Corynebacterium renale</name>
    <dbReference type="NCBI Taxonomy" id="1724"/>
    <lineage>
        <taxon>Bacteria</taxon>
        <taxon>Bacillati</taxon>
        <taxon>Actinomycetota</taxon>
        <taxon>Actinomycetes</taxon>
        <taxon>Mycobacteriales</taxon>
        <taxon>Corynebacteriaceae</taxon>
        <taxon>Corynebacterium</taxon>
    </lineage>
</organism>
<comment type="caution">
    <text evidence="4">The sequence shown here is derived from an EMBL/GenBank/DDBJ whole genome shotgun (WGS) entry which is preliminary data.</text>
</comment>
<proteinExistence type="predicted"/>
<evidence type="ECO:0000313" key="4">
    <source>
        <dbReference type="EMBL" id="PFG27156.1"/>
    </source>
</evidence>
<dbReference type="Proteomes" id="UP000221653">
    <property type="component" value="Unassembled WGS sequence"/>
</dbReference>
<keyword evidence="5" id="KW-1185">Reference proteome</keyword>
<dbReference type="EMBL" id="PDJF01000001">
    <property type="protein sequence ID" value="PFG27156.1"/>
    <property type="molecule type" value="Genomic_DNA"/>
</dbReference>
<feature type="chain" id="PRO_5039024240" description="AMIN-like domain-containing protein" evidence="2">
    <location>
        <begin position="23"/>
        <end position="214"/>
    </location>
</feature>
<evidence type="ECO:0000313" key="5">
    <source>
        <dbReference type="Proteomes" id="UP000221653"/>
    </source>
</evidence>
<keyword evidence="2" id="KW-0732">Signal</keyword>
<protein>
    <recommendedName>
        <fullName evidence="3">AMIN-like domain-containing protein</fullName>
    </recommendedName>
</protein>
<sequence length="214" mass="22632">MFTFVSSAPRRAVAVASIAATAAIVAGCADSGNQTASPSVATETSTSMVTTTSTPAPTGDTESEAGIQPLGAANREMKTHRPQAPGELVVKDVRLGSHGNFDRVVFDLAGEGEPGWFITYEKFPAQQASGRLIDVPGETSLNVNIDNTTYPFTLGMESKPLGRFTSADTKVVTEVVEAGTFEARTQYVIGLKSEAPYSVQVLQDPTRLVIDIVY</sequence>
<accession>A0A2A9DLA9</accession>
<name>A0A2A9DLA9_9CORY</name>
<evidence type="ECO:0000256" key="2">
    <source>
        <dbReference type="SAM" id="SignalP"/>
    </source>
</evidence>
<feature type="domain" description="AMIN-like" evidence="3">
    <location>
        <begin position="89"/>
        <end position="212"/>
    </location>
</feature>
<dbReference type="STRING" id="1724.GCA_001044175_00325"/>
<dbReference type="AlphaFoldDB" id="A0A2A9DLA9"/>
<feature type="compositionally biased region" description="Low complexity" evidence="1">
    <location>
        <begin position="39"/>
        <end position="58"/>
    </location>
</feature>
<evidence type="ECO:0000259" key="3">
    <source>
        <dbReference type="Pfam" id="PF24837"/>
    </source>
</evidence>
<feature type="signal peptide" evidence="2">
    <location>
        <begin position="1"/>
        <end position="22"/>
    </location>
</feature>
<dbReference type="InterPro" id="IPR056303">
    <property type="entry name" value="AMIN-like"/>
</dbReference>
<feature type="region of interest" description="Disordered" evidence="1">
    <location>
        <begin position="30"/>
        <end position="64"/>
    </location>
</feature>
<evidence type="ECO:0000256" key="1">
    <source>
        <dbReference type="SAM" id="MobiDB-lite"/>
    </source>
</evidence>
<dbReference type="Pfam" id="PF24837">
    <property type="entry name" value="AMIN-like"/>
    <property type="match status" value="1"/>
</dbReference>